<evidence type="ECO:0000313" key="4">
    <source>
        <dbReference type="EMBL" id="AQS47428.1"/>
    </source>
</evidence>
<gene>
    <name evidence="4" type="ORF">BMG03_06165</name>
</gene>
<dbReference type="SUPFAM" id="SSF53448">
    <property type="entry name" value="Nucleotide-diphospho-sugar transferases"/>
    <property type="match status" value="1"/>
</dbReference>
<feature type="region of interest" description="Disordered" evidence="2">
    <location>
        <begin position="171"/>
        <end position="190"/>
    </location>
</feature>
<proteinExistence type="predicted"/>
<dbReference type="EMBL" id="CP019437">
    <property type="protein sequence ID" value="AQS47428.1"/>
    <property type="molecule type" value="Genomic_DNA"/>
</dbReference>
<dbReference type="InterPro" id="IPR025877">
    <property type="entry name" value="MobA-like_NTP_Trfase"/>
</dbReference>
<dbReference type="CDD" id="cd04182">
    <property type="entry name" value="GT_2_like_f"/>
    <property type="match status" value="1"/>
</dbReference>
<sequence length="190" mass="19998">MARKIMGVVLAAGASRRFGARDKLAARSGGEAALVLRAAETLRGLGLPRRAAITRGPRLPKEIRGAGLDLLCIGPGRAQSASLHRAIRAAHASGASHLLIVLGDMPNVSRAHLRQLLATPGPHPGMATSEGRLAPPALIPRRLFGAALRLTGDRGAGALLRRAPDLRRISLPPGTLHDIDRPDDLREAPR</sequence>
<accession>A0ABN4XDH9</accession>
<evidence type="ECO:0000259" key="3">
    <source>
        <dbReference type="Pfam" id="PF12804"/>
    </source>
</evidence>
<dbReference type="Gene3D" id="3.90.550.10">
    <property type="entry name" value="Spore Coat Polysaccharide Biosynthesis Protein SpsA, Chain A"/>
    <property type="match status" value="1"/>
</dbReference>
<keyword evidence="1" id="KW-0460">Magnesium</keyword>
<evidence type="ECO:0000313" key="5">
    <source>
        <dbReference type="Proteomes" id="UP000185622"/>
    </source>
</evidence>
<dbReference type="InterPro" id="IPR029044">
    <property type="entry name" value="Nucleotide-diphossugar_trans"/>
</dbReference>
<organism evidence="4 5">
    <name type="scientific">Thioclava nitratireducens</name>
    <dbReference type="NCBI Taxonomy" id="1915078"/>
    <lineage>
        <taxon>Bacteria</taxon>
        <taxon>Pseudomonadati</taxon>
        <taxon>Pseudomonadota</taxon>
        <taxon>Alphaproteobacteria</taxon>
        <taxon>Rhodobacterales</taxon>
        <taxon>Paracoccaceae</taxon>
        <taxon>Thioclava</taxon>
    </lineage>
</organism>
<dbReference type="Proteomes" id="UP000185622">
    <property type="component" value="Chromosome"/>
</dbReference>
<feature type="domain" description="MobA-like NTP transferase" evidence="3">
    <location>
        <begin position="7"/>
        <end position="163"/>
    </location>
</feature>
<dbReference type="PANTHER" id="PTHR43777:SF1">
    <property type="entry name" value="MOLYBDENUM COFACTOR CYTIDYLYLTRANSFERASE"/>
    <property type="match status" value="1"/>
</dbReference>
<dbReference type="Pfam" id="PF12804">
    <property type="entry name" value="NTP_transf_3"/>
    <property type="match status" value="1"/>
</dbReference>
<dbReference type="RefSeq" id="WP_077701145.1">
    <property type="nucleotide sequence ID" value="NZ_CP019437.1"/>
</dbReference>
<protein>
    <recommendedName>
        <fullName evidence="3">MobA-like NTP transferase domain-containing protein</fullName>
    </recommendedName>
</protein>
<feature type="compositionally biased region" description="Basic and acidic residues" evidence="2">
    <location>
        <begin position="177"/>
        <end position="190"/>
    </location>
</feature>
<name>A0ABN4XDH9_9RHOB</name>
<reference evidence="4 5" key="1">
    <citation type="submission" date="2017-01" db="EMBL/GenBank/DDBJ databases">
        <title>The complete genome sequence of a sulfur-oxidizing marine bacterium Thioclava sp. 25B10_4T.</title>
        <authorList>
            <person name="Liu Y."/>
            <person name="Lai Q."/>
            <person name="Shao Z."/>
        </authorList>
    </citation>
    <scope>NUCLEOTIDE SEQUENCE [LARGE SCALE GENOMIC DNA]</scope>
    <source>
        <strain evidence="4 5">25B10_4</strain>
    </source>
</reference>
<evidence type="ECO:0000256" key="2">
    <source>
        <dbReference type="SAM" id="MobiDB-lite"/>
    </source>
</evidence>
<dbReference type="PANTHER" id="PTHR43777">
    <property type="entry name" value="MOLYBDENUM COFACTOR CYTIDYLYLTRANSFERASE"/>
    <property type="match status" value="1"/>
</dbReference>
<keyword evidence="5" id="KW-1185">Reference proteome</keyword>
<evidence type="ECO:0000256" key="1">
    <source>
        <dbReference type="ARBA" id="ARBA00022842"/>
    </source>
</evidence>